<accession>A0ABQ2N0H5</accession>
<dbReference type="Gene3D" id="3.40.960.10">
    <property type="entry name" value="VSR Endonuclease"/>
    <property type="match status" value="1"/>
</dbReference>
<protein>
    <recommendedName>
        <fullName evidence="3">DUF559 domain-containing protein</fullName>
    </recommendedName>
</protein>
<name>A0ABQ2N0H5_9MICO</name>
<dbReference type="RefSeq" id="WP_188700446.1">
    <property type="nucleotide sequence ID" value="NZ_BMMQ01000003.1"/>
</dbReference>
<dbReference type="EMBL" id="BMMQ01000003">
    <property type="protein sequence ID" value="GGO62082.1"/>
    <property type="molecule type" value="Genomic_DNA"/>
</dbReference>
<comment type="caution">
    <text evidence="1">The sequence shown here is derived from an EMBL/GenBank/DDBJ whole genome shotgun (WGS) entry which is preliminary data.</text>
</comment>
<sequence>MTLEKVHLRSLSYADLRADGLTRRGIRGNIDSGSLFHARRDYYVDGTASEAIKSAVRIGGHLDCISLMRELGVYVLATSGVLHVQIRYGRHWLRSPRSRSMRLADSKARVVTHWRADTVDEHSTIALLPRALAQAVLCQRPRAAIATLDSAIHLGVIGLADLDEVFRWLPERLQRLRKFVDGRAESGPETFARLLLRTLGCSIELQVEIGGVGRVDLLVDGWIIVECDSRAFHGGWDQQSKDRMRDLAAAAQGYATLRPTANQLVNAPQRLTDAVRGLLRLRSAVHNDADSRRRG</sequence>
<reference evidence="2" key="1">
    <citation type="journal article" date="2019" name="Int. J. Syst. Evol. Microbiol.">
        <title>The Global Catalogue of Microorganisms (GCM) 10K type strain sequencing project: providing services to taxonomists for standard genome sequencing and annotation.</title>
        <authorList>
            <consortium name="The Broad Institute Genomics Platform"/>
            <consortium name="The Broad Institute Genome Sequencing Center for Infectious Disease"/>
            <person name="Wu L."/>
            <person name="Ma J."/>
        </authorList>
    </citation>
    <scope>NUCLEOTIDE SEQUENCE [LARGE SCALE GENOMIC DNA]</scope>
    <source>
        <strain evidence="2">CGMCC 4.7181</strain>
    </source>
</reference>
<evidence type="ECO:0000313" key="2">
    <source>
        <dbReference type="Proteomes" id="UP000638043"/>
    </source>
</evidence>
<organism evidence="1 2">
    <name type="scientific">Microbacterium nanhaiense</name>
    <dbReference type="NCBI Taxonomy" id="1301026"/>
    <lineage>
        <taxon>Bacteria</taxon>
        <taxon>Bacillati</taxon>
        <taxon>Actinomycetota</taxon>
        <taxon>Actinomycetes</taxon>
        <taxon>Micrococcales</taxon>
        <taxon>Microbacteriaceae</taxon>
        <taxon>Microbacterium</taxon>
    </lineage>
</organism>
<keyword evidence="2" id="KW-1185">Reference proteome</keyword>
<evidence type="ECO:0008006" key="3">
    <source>
        <dbReference type="Google" id="ProtNLM"/>
    </source>
</evidence>
<gene>
    <name evidence="1" type="ORF">GCM10010910_11330</name>
</gene>
<evidence type="ECO:0000313" key="1">
    <source>
        <dbReference type="EMBL" id="GGO62082.1"/>
    </source>
</evidence>
<dbReference type="Proteomes" id="UP000638043">
    <property type="component" value="Unassembled WGS sequence"/>
</dbReference>
<proteinExistence type="predicted"/>